<sequence>MKIGFEAKRAFQNFTGLGNYARFVIKTLSDHQPQNKYFLYAPKAANNLRTSVLFGLKNVRIRTAPISFLRSYWRSKGVVKDLIKDKIELYHGLSHELPKGLKQANIKSVVTIHDLIFLRFPHYFKYLDRKIYGLKFRSACKNADKIIAISEQTKRDIIHFFGTDEQKIKVIYQGCDPAFYEPISAEAKKTITVKYNLPTDFLLCVGTLEERKNQLLILKSLKQLPKSFQLVLIGKKTGYFTTINNFIEKNQLQNRVKILCDVPFNDLPSIYQLAKIFIYTSRFEGFGIPILEALNCGIPVIASTGSCLEEAGGNHSIYVSPDNETELAKAILKVWNDEILQEKMILEGKEYALNFREEKIAEDLMRLYKNI</sequence>
<name>A0ABS1BIR6_9SPHI</name>
<dbReference type="Pfam" id="PF00534">
    <property type="entry name" value="Glycos_transf_1"/>
    <property type="match status" value="1"/>
</dbReference>
<dbReference type="InterPro" id="IPR028098">
    <property type="entry name" value="Glyco_trans_4-like_N"/>
</dbReference>
<organism evidence="4 5">
    <name type="scientific">Pedobacter segetis</name>
    <dbReference type="NCBI Taxonomy" id="2793069"/>
    <lineage>
        <taxon>Bacteria</taxon>
        <taxon>Pseudomonadati</taxon>
        <taxon>Bacteroidota</taxon>
        <taxon>Sphingobacteriia</taxon>
        <taxon>Sphingobacteriales</taxon>
        <taxon>Sphingobacteriaceae</taxon>
        <taxon>Pedobacter</taxon>
    </lineage>
</organism>
<protein>
    <submittedName>
        <fullName evidence="4">Glycosyltransferase family 4 protein</fullName>
    </submittedName>
</protein>
<accession>A0ABS1BIR6</accession>
<reference evidence="4 5" key="1">
    <citation type="submission" date="2020-12" db="EMBL/GenBank/DDBJ databases">
        <title>Bacterial novel species Pedobacter sp. SD-b isolated from soil.</title>
        <authorList>
            <person name="Jung H.-Y."/>
        </authorList>
    </citation>
    <scope>NUCLEOTIDE SEQUENCE [LARGE SCALE GENOMIC DNA]</scope>
    <source>
        <strain evidence="4 5">SD-b</strain>
    </source>
</reference>
<evidence type="ECO:0000256" key="1">
    <source>
        <dbReference type="ARBA" id="ARBA00022679"/>
    </source>
</evidence>
<evidence type="ECO:0000259" key="3">
    <source>
        <dbReference type="Pfam" id="PF13439"/>
    </source>
</evidence>
<dbReference type="RefSeq" id="WP_200585424.1">
    <property type="nucleotide sequence ID" value="NZ_JAEHFY010000008.1"/>
</dbReference>
<dbReference type="CDD" id="cd03809">
    <property type="entry name" value="GT4_MtfB-like"/>
    <property type="match status" value="1"/>
</dbReference>
<evidence type="ECO:0000259" key="2">
    <source>
        <dbReference type="Pfam" id="PF00534"/>
    </source>
</evidence>
<keyword evidence="5" id="KW-1185">Reference proteome</keyword>
<feature type="domain" description="Glycosyl transferase family 1" evidence="2">
    <location>
        <begin position="199"/>
        <end position="350"/>
    </location>
</feature>
<dbReference type="SUPFAM" id="SSF53756">
    <property type="entry name" value="UDP-Glycosyltransferase/glycogen phosphorylase"/>
    <property type="match status" value="1"/>
</dbReference>
<comment type="caution">
    <text evidence="4">The sequence shown here is derived from an EMBL/GenBank/DDBJ whole genome shotgun (WGS) entry which is preliminary data.</text>
</comment>
<proteinExistence type="predicted"/>
<dbReference type="InterPro" id="IPR001296">
    <property type="entry name" value="Glyco_trans_1"/>
</dbReference>
<gene>
    <name evidence="4" type="ORF">I5M32_06670</name>
</gene>
<dbReference type="Pfam" id="PF13439">
    <property type="entry name" value="Glyco_transf_4"/>
    <property type="match status" value="1"/>
</dbReference>
<evidence type="ECO:0000313" key="4">
    <source>
        <dbReference type="EMBL" id="MBK0382641.1"/>
    </source>
</evidence>
<dbReference type="PANTHER" id="PTHR46401:SF2">
    <property type="entry name" value="GLYCOSYLTRANSFERASE WBBK-RELATED"/>
    <property type="match status" value="1"/>
</dbReference>
<dbReference type="PANTHER" id="PTHR46401">
    <property type="entry name" value="GLYCOSYLTRANSFERASE WBBK-RELATED"/>
    <property type="match status" value="1"/>
</dbReference>
<dbReference type="Proteomes" id="UP000660024">
    <property type="component" value="Unassembled WGS sequence"/>
</dbReference>
<feature type="domain" description="Glycosyltransferase subfamily 4-like N-terminal" evidence="3">
    <location>
        <begin position="37"/>
        <end position="178"/>
    </location>
</feature>
<keyword evidence="1" id="KW-0808">Transferase</keyword>
<dbReference type="Gene3D" id="3.40.50.2000">
    <property type="entry name" value="Glycogen Phosphorylase B"/>
    <property type="match status" value="2"/>
</dbReference>
<dbReference type="EMBL" id="JAEHFY010000008">
    <property type="protein sequence ID" value="MBK0382641.1"/>
    <property type="molecule type" value="Genomic_DNA"/>
</dbReference>
<evidence type="ECO:0000313" key="5">
    <source>
        <dbReference type="Proteomes" id="UP000660024"/>
    </source>
</evidence>